<proteinExistence type="predicted"/>
<keyword evidence="2" id="KW-1185">Reference proteome</keyword>
<evidence type="ECO:0000313" key="1">
    <source>
        <dbReference type="EMBL" id="KFI48498.1"/>
    </source>
</evidence>
<gene>
    <name evidence="1" type="ORF">BBOU_0627</name>
</gene>
<dbReference type="Proteomes" id="UP000029093">
    <property type="component" value="Unassembled WGS sequence"/>
</dbReference>
<name>A0A086ZPP8_9BIFI</name>
<dbReference type="AlphaFoldDB" id="A0A086ZPP8"/>
<sequence>MATSFDAGEHGVGVRPGEGVRIRILLLHGTHRAYLQNVAQVKEEHGILLPRGVKLRIIDHGIDEGHGRWVRAVLVSDGQS</sequence>
<dbReference type="EMBL" id="JGYQ01000007">
    <property type="protein sequence ID" value="KFI48498.1"/>
    <property type="molecule type" value="Genomic_DNA"/>
</dbReference>
<protein>
    <submittedName>
        <fullName evidence="1">Uncharacterized protein</fullName>
    </submittedName>
</protein>
<accession>A0A086ZPP8</accession>
<organism evidence="1 2">
    <name type="scientific">Bifidobacterium boum</name>
    <dbReference type="NCBI Taxonomy" id="78343"/>
    <lineage>
        <taxon>Bacteria</taxon>
        <taxon>Bacillati</taxon>
        <taxon>Actinomycetota</taxon>
        <taxon>Actinomycetes</taxon>
        <taxon>Bifidobacteriales</taxon>
        <taxon>Bifidobacteriaceae</taxon>
        <taxon>Bifidobacterium</taxon>
    </lineage>
</organism>
<dbReference type="SUPFAM" id="SSF56399">
    <property type="entry name" value="ADP-ribosylation"/>
    <property type="match status" value="1"/>
</dbReference>
<evidence type="ECO:0000313" key="2">
    <source>
        <dbReference type="Proteomes" id="UP000029093"/>
    </source>
</evidence>
<reference evidence="1 2" key="1">
    <citation type="submission" date="2014-03" db="EMBL/GenBank/DDBJ databases">
        <title>Genomics of Bifidobacteria.</title>
        <authorList>
            <person name="Ventura M."/>
            <person name="Milani C."/>
            <person name="Lugli G.A."/>
        </authorList>
    </citation>
    <scope>NUCLEOTIDE SEQUENCE [LARGE SCALE GENOMIC DNA]</scope>
    <source>
        <strain evidence="1 2">LMG 10736</strain>
    </source>
</reference>
<comment type="caution">
    <text evidence="1">The sequence shown here is derived from an EMBL/GenBank/DDBJ whole genome shotgun (WGS) entry which is preliminary data.</text>
</comment>
<dbReference type="Gene3D" id="3.90.176.10">
    <property type="entry name" value="Toxin ADP-ribosyltransferase, Chain A, domain 1"/>
    <property type="match status" value="1"/>
</dbReference>